<name>A0A2S8FYQ4_9BACT</name>
<organism evidence="2 3">
    <name type="scientific">Blastopirellula marina</name>
    <dbReference type="NCBI Taxonomy" id="124"/>
    <lineage>
        <taxon>Bacteria</taxon>
        <taxon>Pseudomonadati</taxon>
        <taxon>Planctomycetota</taxon>
        <taxon>Planctomycetia</taxon>
        <taxon>Pirellulales</taxon>
        <taxon>Pirellulaceae</taxon>
        <taxon>Blastopirellula</taxon>
    </lineage>
</organism>
<gene>
    <name evidence="2" type="ORF">C5Y83_05115</name>
</gene>
<feature type="transmembrane region" description="Helical" evidence="1">
    <location>
        <begin position="30"/>
        <end position="58"/>
    </location>
</feature>
<keyword evidence="1" id="KW-0812">Transmembrane</keyword>
<sequence>MRLAVRKLVFFVKIRSAALRWNFGPRPNDLWLRMTTMLLGIGISLAVFVVFAGVVVGFEGFQSSRQHHLQGINQEHAKQLFRLRREWLETEFMKAAASSGKPRGLRWVDCEFDDDVHFAFDEEIGLLRAFISITVQFEAIQGGDMEDVEAVGVLRAATGFFEYNGVRWIACPRVIFNLSPNQAIQHFHHRSLSID</sequence>
<dbReference type="EMBL" id="PUHY01000005">
    <property type="protein sequence ID" value="PQO37328.1"/>
    <property type="molecule type" value="Genomic_DNA"/>
</dbReference>
<dbReference type="Proteomes" id="UP000238322">
    <property type="component" value="Unassembled WGS sequence"/>
</dbReference>
<protein>
    <submittedName>
        <fullName evidence="2">Uncharacterized protein</fullName>
    </submittedName>
</protein>
<reference evidence="2 3" key="1">
    <citation type="submission" date="2018-02" db="EMBL/GenBank/DDBJ databases">
        <title>Comparative genomes isolates from brazilian mangrove.</title>
        <authorList>
            <person name="Araujo J.E."/>
            <person name="Taketani R.G."/>
            <person name="Silva M.C.P."/>
            <person name="Loureco M.V."/>
            <person name="Andreote F.D."/>
        </authorList>
    </citation>
    <scope>NUCLEOTIDE SEQUENCE [LARGE SCALE GENOMIC DNA]</scope>
    <source>
        <strain evidence="2 3">Hex-1 MGV</strain>
    </source>
</reference>
<dbReference type="AlphaFoldDB" id="A0A2S8FYQ4"/>
<accession>A0A2S8FYQ4</accession>
<evidence type="ECO:0000313" key="3">
    <source>
        <dbReference type="Proteomes" id="UP000238322"/>
    </source>
</evidence>
<proteinExistence type="predicted"/>
<keyword evidence="1" id="KW-1133">Transmembrane helix</keyword>
<evidence type="ECO:0000256" key="1">
    <source>
        <dbReference type="SAM" id="Phobius"/>
    </source>
</evidence>
<comment type="caution">
    <text evidence="2">The sequence shown here is derived from an EMBL/GenBank/DDBJ whole genome shotgun (WGS) entry which is preliminary data.</text>
</comment>
<evidence type="ECO:0000313" key="2">
    <source>
        <dbReference type="EMBL" id="PQO37328.1"/>
    </source>
</evidence>
<keyword evidence="1" id="KW-0472">Membrane</keyword>